<proteinExistence type="predicted"/>
<evidence type="ECO:0000313" key="2">
    <source>
        <dbReference type="EMBL" id="RRT48936.1"/>
    </source>
</evidence>
<dbReference type="Proteomes" id="UP000287651">
    <property type="component" value="Unassembled WGS sequence"/>
</dbReference>
<keyword evidence="1" id="KW-0472">Membrane</keyword>
<organism evidence="2 3">
    <name type="scientific">Ensete ventricosum</name>
    <name type="common">Abyssinian banana</name>
    <name type="synonym">Musa ensete</name>
    <dbReference type="NCBI Taxonomy" id="4639"/>
    <lineage>
        <taxon>Eukaryota</taxon>
        <taxon>Viridiplantae</taxon>
        <taxon>Streptophyta</taxon>
        <taxon>Embryophyta</taxon>
        <taxon>Tracheophyta</taxon>
        <taxon>Spermatophyta</taxon>
        <taxon>Magnoliopsida</taxon>
        <taxon>Liliopsida</taxon>
        <taxon>Zingiberales</taxon>
        <taxon>Musaceae</taxon>
        <taxon>Ensete</taxon>
    </lineage>
</organism>
<evidence type="ECO:0000313" key="3">
    <source>
        <dbReference type="Proteomes" id="UP000287651"/>
    </source>
</evidence>
<accession>A0A426YB69</accession>
<reference evidence="2 3" key="1">
    <citation type="journal article" date="2014" name="Agronomy (Basel)">
        <title>A Draft Genome Sequence for Ensete ventricosum, the Drought-Tolerant Tree Against Hunger.</title>
        <authorList>
            <person name="Harrison J."/>
            <person name="Moore K.A."/>
            <person name="Paszkiewicz K."/>
            <person name="Jones T."/>
            <person name="Grant M."/>
            <person name="Ambacheew D."/>
            <person name="Muzemil S."/>
            <person name="Studholme D.J."/>
        </authorList>
    </citation>
    <scope>NUCLEOTIDE SEQUENCE [LARGE SCALE GENOMIC DNA]</scope>
</reference>
<dbReference type="EMBL" id="AMZH03013628">
    <property type="protein sequence ID" value="RRT48936.1"/>
    <property type="molecule type" value="Genomic_DNA"/>
</dbReference>
<name>A0A426YB69_ENSVE</name>
<feature type="transmembrane region" description="Helical" evidence="1">
    <location>
        <begin position="78"/>
        <end position="98"/>
    </location>
</feature>
<evidence type="ECO:0000256" key="1">
    <source>
        <dbReference type="SAM" id="Phobius"/>
    </source>
</evidence>
<keyword evidence="1" id="KW-0812">Transmembrane</keyword>
<gene>
    <name evidence="2" type="ORF">B296_00009867</name>
</gene>
<dbReference type="AlphaFoldDB" id="A0A426YB69"/>
<sequence>MNLNMSKFEVTLPELLNMLRESESAIKKKKPVLYISETKKTKKASKTLKTGKGKERPARPRRLAKGEMDLKMGNGARVAAVAIGEVTLHLLVFVLFFATHVMHPLRFPNNDIRAKGWQAPAGMAACSAVPAGATGYRVASARGDRQQPACKGLLTRGEVTGVALARGLAARVDCSRQGHRGSTCLRLGRKGRLLVARPQG</sequence>
<keyword evidence="1" id="KW-1133">Transmembrane helix</keyword>
<comment type="caution">
    <text evidence="2">The sequence shown here is derived from an EMBL/GenBank/DDBJ whole genome shotgun (WGS) entry which is preliminary data.</text>
</comment>
<protein>
    <submittedName>
        <fullName evidence="2">Uncharacterized protein</fullName>
    </submittedName>
</protein>